<sequence length="84" mass="9212">MHNKNSSRHETRKRDQIFFHKTSSNPDPNPYLTPKPLHSLAHPESVAMNSLQSFLAVAPVKPAAAAARLPSSRRARVSACLATP</sequence>
<protein>
    <submittedName>
        <fullName evidence="2">Uncharacterized protein</fullName>
    </submittedName>
</protein>
<proteinExistence type="predicted"/>
<reference evidence="3" key="2">
    <citation type="journal article" date="2017" name="Nat. Plants">
        <title>The Aegilops tauschii genome reveals multiple impacts of transposons.</title>
        <authorList>
            <person name="Zhao G."/>
            <person name="Zou C."/>
            <person name="Li K."/>
            <person name="Wang K."/>
            <person name="Li T."/>
            <person name="Gao L."/>
            <person name="Zhang X."/>
            <person name="Wang H."/>
            <person name="Yang Z."/>
            <person name="Liu X."/>
            <person name="Jiang W."/>
            <person name="Mao L."/>
            <person name="Kong X."/>
            <person name="Jiao Y."/>
            <person name="Jia J."/>
        </authorList>
    </citation>
    <scope>NUCLEOTIDE SEQUENCE [LARGE SCALE GENOMIC DNA]</scope>
    <source>
        <strain evidence="3">cv. AL8/78</strain>
    </source>
</reference>
<name>A0A452XVF0_AEGTS</name>
<evidence type="ECO:0000313" key="3">
    <source>
        <dbReference type="Proteomes" id="UP000015105"/>
    </source>
</evidence>
<evidence type="ECO:0000256" key="1">
    <source>
        <dbReference type="SAM" id="MobiDB-lite"/>
    </source>
</evidence>
<organism evidence="2 3">
    <name type="scientific">Aegilops tauschii subsp. strangulata</name>
    <name type="common">Goatgrass</name>
    <dbReference type="NCBI Taxonomy" id="200361"/>
    <lineage>
        <taxon>Eukaryota</taxon>
        <taxon>Viridiplantae</taxon>
        <taxon>Streptophyta</taxon>
        <taxon>Embryophyta</taxon>
        <taxon>Tracheophyta</taxon>
        <taxon>Spermatophyta</taxon>
        <taxon>Magnoliopsida</taxon>
        <taxon>Liliopsida</taxon>
        <taxon>Poales</taxon>
        <taxon>Poaceae</taxon>
        <taxon>BOP clade</taxon>
        <taxon>Pooideae</taxon>
        <taxon>Triticodae</taxon>
        <taxon>Triticeae</taxon>
        <taxon>Triticinae</taxon>
        <taxon>Aegilops</taxon>
    </lineage>
</organism>
<dbReference type="Gramene" id="AET1Gv20183500.1">
    <property type="protein sequence ID" value="AET1Gv20183500.1"/>
    <property type="gene ID" value="AET1Gv20183500"/>
</dbReference>
<evidence type="ECO:0000313" key="2">
    <source>
        <dbReference type="EnsemblPlants" id="AET1Gv20183500.1"/>
    </source>
</evidence>
<reference evidence="3" key="1">
    <citation type="journal article" date="2014" name="Science">
        <title>Ancient hybridizations among the ancestral genomes of bread wheat.</title>
        <authorList>
            <consortium name="International Wheat Genome Sequencing Consortium,"/>
            <person name="Marcussen T."/>
            <person name="Sandve S.R."/>
            <person name="Heier L."/>
            <person name="Spannagl M."/>
            <person name="Pfeifer M."/>
            <person name="Jakobsen K.S."/>
            <person name="Wulff B.B."/>
            <person name="Steuernagel B."/>
            <person name="Mayer K.F."/>
            <person name="Olsen O.A."/>
        </authorList>
    </citation>
    <scope>NUCLEOTIDE SEQUENCE [LARGE SCALE GENOMIC DNA]</scope>
    <source>
        <strain evidence="3">cv. AL8/78</strain>
    </source>
</reference>
<keyword evidence="3" id="KW-1185">Reference proteome</keyword>
<dbReference type="Proteomes" id="UP000015105">
    <property type="component" value="Chromosome 1D"/>
</dbReference>
<accession>A0A452XVF0</accession>
<reference evidence="2" key="4">
    <citation type="submission" date="2019-03" db="UniProtKB">
        <authorList>
            <consortium name="EnsemblPlants"/>
        </authorList>
    </citation>
    <scope>IDENTIFICATION</scope>
</reference>
<dbReference type="EnsemblPlants" id="AET1Gv20183500.1">
    <property type="protein sequence ID" value="AET1Gv20183500.1"/>
    <property type="gene ID" value="AET1Gv20183500"/>
</dbReference>
<feature type="region of interest" description="Disordered" evidence="1">
    <location>
        <begin position="1"/>
        <end position="38"/>
    </location>
</feature>
<reference evidence="2" key="3">
    <citation type="journal article" date="2017" name="Nature">
        <title>Genome sequence of the progenitor of the wheat D genome Aegilops tauschii.</title>
        <authorList>
            <person name="Luo M.C."/>
            <person name="Gu Y.Q."/>
            <person name="Puiu D."/>
            <person name="Wang H."/>
            <person name="Twardziok S.O."/>
            <person name="Deal K.R."/>
            <person name="Huo N."/>
            <person name="Zhu T."/>
            <person name="Wang L."/>
            <person name="Wang Y."/>
            <person name="McGuire P.E."/>
            <person name="Liu S."/>
            <person name="Long H."/>
            <person name="Ramasamy R.K."/>
            <person name="Rodriguez J.C."/>
            <person name="Van S.L."/>
            <person name="Yuan L."/>
            <person name="Wang Z."/>
            <person name="Xia Z."/>
            <person name="Xiao L."/>
            <person name="Anderson O.D."/>
            <person name="Ouyang S."/>
            <person name="Liang Y."/>
            <person name="Zimin A.V."/>
            <person name="Pertea G."/>
            <person name="Qi P."/>
            <person name="Bennetzen J.L."/>
            <person name="Dai X."/>
            <person name="Dawson M.W."/>
            <person name="Muller H.G."/>
            <person name="Kugler K."/>
            <person name="Rivarola-Duarte L."/>
            <person name="Spannagl M."/>
            <person name="Mayer K.F.X."/>
            <person name="Lu F.H."/>
            <person name="Bevan M.W."/>
            <person name="Leroy P."/>
            <person name="Li P."/>
            <person name="You F.M."/>
            <person name="Sun Q."/>
            <person name="Liu Z."/>
            <person name="Lyons E."/>
            <person name="Wicker T."/>
            <person name="Salzberg S.L."/>
            <person name="Devos K.M."/>
            <person name="Dvorak J."/>
        </authorList>
    </citation>
    <scope>NUCLEOTIDE SEQUENCE [LARGE SCALE GENOMIC DNA]</scope>
    <source>
        <strain evidence="2">cv. AL8/78</strain>
    </source>
</reference>
<feature type="compositionally biased region" description="Basic and acidic residues" evidence="1">
    <location>
        <begin position="7"/>
        <end position="18"/>
    </location>
</feature>
<dbReference type="AlphaFoldDB" id="A0A452XVF0"/>
<reference evidence="2" key="5">
    <citation type="journal article" date="2021" name="G3 (Bethesda)">
        <title>Aegilops tauschii genome assembly Aet v5.0 features greater sequence contiguity and improved annotation.</title>
        <authorList>
            <person name="Wang L."/>
            <person name="Zhu T."/>
            <person name="Rodriguez J.C."/>
            <person name="Deal K.R."/>
            <person name="Dubcovsky J."/>
            <person name="McGuire P.E."/>
            <person name="Lux T."/>
            <person name="Spannagl M."/>
            <person name="Mayer K.F.X."/>
            <person name="Baldrich P."/>
            <person name="Meyers B.C."/>
            <person name="Huo N."/>
            <person name="Gu Y.Q."/>
            <person name="Zhou H."/>
            <person name="Devos K.M."/>
            <person name="Bennetzen J.L."/>
            <person name="Unver T."/>
            <person name="Budak H."/>
            <person name="Gulick P.J."/>
            <person name="Galiba G."/>
            <person name="Kalapos B."/>
            <person name="Nelson D.R."/>
            <person name="Li P."/>
            <person name="You F.M."/>
            <person name="Luo M.C."/>
            <person name="Dvorak J."/>
        </authorList>
    </citation>
    <scope>NUCLEOTIDE SEQUENCE [LARGE SCALE GENOMIC DNA]</scope>
    <source>
        <strain evidence="2">cv. AL8/78</strain>
    </source>
</reference>
<feature type="region of interest" description="Disordered" evidence="1">
    <location>
        <begin position="65"/>
        <end position="84"/>
    </location>
</feature>